<sequence>MVEDDRKQSKPNYVKVVYFDEDSASDLVDLDAGGREKVTDTEAERLAKEAEGKISASFAAKYGWFSFLGAKAEVSGSASGSKTGSKIIEKSLSNTILTDYLDKISTKKKFIESIGHVKLTPVEGSMAHVKMFTPFMVIANTAETGIDLAKLDEALTQAKGYYELIASDDSGGKRVLRFNLKAFRNNYGLNDLCRMDLMFDCIKVGHATLESLSDEFGVQATSEFSANLILEHGEKEKIDELEVYDVILAGVICGD</sequence>
<reference evidence="1 2" key="1">
    <citation type="submission" date="2015-05" db="EMBL/GenBank/DDBJ databases">
        <title>Complete genome sequence of Corynebacterium epidermidicanis DSM 45586, isolated from the skin of a dog suffering from pruritus.</title>
        <authorList>
            <person name="Ruckert C."/>
            <person name="Albersmeier A."/>
            <person name="Winkler A."/>
            <person name="Tauch A."/>
        </authorList>
    </citation>
    <scope>NUCLEOTIDE SEQUENCE [LARGE SCALE GENOMIC DNA]</scope>
    <source>
        <strain evidence="1 2">DSM 45586</strain>
    </source>
</reference>
<name>A0A0G3GZN4_9CORY</name>
<proteinExistence type="predicted"/>
<evidence type="ECO:0000313" key="1">
    <source>
        <dbReference type="EMBL" id="AKK04287.1"/>
    </source>
</evidence>
<gene>
    <name evidence="1" type="ORF">CEPID_12325</name>
</gene>
<organism evidence="1 2">
    <name type="scientific">Corynebacterium epidermidicanis</name>
    <dbReference type="NCBI Taxonomy" id="1050174"/>
    <lineage>
        <taxon>Bacteria</taxon>
        <taxon>Bacillati</taxon>
        <taxon>Actinomycetota</taxon>
        <taxon>Actinomycetes</taxon>
        <taxon>Mycobacteriales</taxon>
        <taxon>Corynebacteriaceae</taxon>
        <taxon>Corynebacterium</taxon>
    </lineage>
</organism>
<dbReference type="Pfam" id="PF19952">
    <property type="entry name" value="DUF6414"/>
    <property type="match status" value="1"/>
</dbReference>
<protein>
    <submittedName>
        <fullName evidence="1">Uncharacterized protein</fullName>
    </submittedName>
</protein>
<evidence type="ECO:0000313" key="2">
    <source>
        <dbReference type="Proteomes" id="UP000035368"/>
    </source>
</evidence>
<dbReference type="Proteomes" id="UP000035368">
    <property type="component" value="Chromosome"/>
</dbReference>
<dbReference type="PATRIC" id="fig|1050174.4.peg.2488"/>
<dbReference type="AlphaFoldDB" id="A0A0G3GZN4"/>
<dbReference type="KEGG" id="cei:CEPID_12325"/>
<dbReference type="InterPro" id="IPR045633">
    <property type="entry name" value="DUF6414"/>
</dbReference>
<keyword evidence="2" id="KW-1185">Reference proteome</keyword>
<accession>A0A0G3GZN4</accession>
<dbReference type="STRING" id="1050174.CEPID_12325"/>
<dbReference type="EMBL" id="CP011541">
    <property type="protein sequence ID" value="AKK04287.1"/>
    <property type="molecule type" value="Genomic_DNA"/>
</dbReference>
<dbReference type="RefSeq" id="WP_047241147.1">
    <property type="nucleotide sequence ID" value="NZ_CP011541.1"/>
</dbReference>